<evidence type="ECO:0000256" key="5">
    <source>
        <dbReference type="SAM" id="MobiDB-lite"/>
    </source>
</evidence>
<gene>
    <name evidence="10 11" type="primary">LOC115021800</name>
</gene>
<dbReference type="PROSITE" id="PS50835">
    <property type="entry name" value="IG_LIKE"/>
    <property type="match status" value="6"/>
</dbReference>
<organism evidence="9 10">
    <name type="scientific">Cottoperca gobio</name>
    <name type="common">Frogmouth</name>
    <name type="synonym">Aphritis gobio</name>
    <dbReference type="NCBI Taxonomy" id="56716"/>
    <lineage>
        <taxon>Eukaryota</taxon>
        <taxon>Metazoa</taxon>
        <taxon>Chordata</taxon>
        <taxon>Craniata</taxon>
        <taxon>Vertebrata</taxon>
        <taxon>Euteleostomi</taxon>
        <taxon>Actinopterygii</taxon>
        <taxon>Neopterygii</taxon>
        <taxon>Teleostei</taxon>
        <taxon>Neoteleostei</taxon>
        <taxon>Acanthomorphata</taxon>
        <taxon>Eupercaria</taxon>
        <taxon>Perciformes</taxon>
        <taxon>Notothenioidei</taxon>
        <taxon>Bovichtidae</taxon>
        <taxon>Cottoperca</taxon>
    </lineage>
</organism>
<dbReference type="InterPro" id="IPR013783">
    <property type="entry name" value="Ig-like_fold"/>
</dbReference>
<feature type="compositionally biased region" description="Polar residues" evidence="5">
    <location>
        <begin position="884"/>
        <end position="895"/>
    </location>
</feature>
<feature type="region of interest" description="Disordered" evidence="5">
    <location>
        <begin position="991"/>
        <end position="1013"/>
    </location>
</feature>
<feature type="domain" description="Ig-like" evidence="8">
    <location>
        <begin position="410"/>
        <end position="508"/>
    </location>
</feature>
<dbReference type="InterPro" id="IPR003599">
    <property type="entry name" value="Ig_sub"/>
</dbReference>
<dbReference type="InterPro" id="IPR007110">
    <property type="entry name" value="Ig-like_dom"/>
</dbReference>
<keyword evidence="9" id="KW-1185">Reference proteome</keyword>
<dbReference type="AlphaFoldDB" id="A0A6J2RFY7"/>
<feature type="domain" description="Ig-like" evidence="8">
    <location>
        <begin position="606"/>
        <end position="691"/>
    </location>
</feature>
<feature type="domain" description="Ig-like" evidence="8">
    <location>
        <begin position="516"/>
        <end position="601"/>
    </location>
</feature>
<evidence type="ECO:0000256" key="2">
    <source>
        <dbReference type="ARBA" id="ARBA00041781"/>
    </source>
</evidence>
<keyword evidence="6" id="KW-1133">Transmembrane helix</keyword>
<evidence type="ECO:0000313" key="9">
    <source>
        <dbReference type="Proteomes" id="UP000504630"/>
    </source>
</evidence>
<keyword evidence="7" id="KW-0732">Signal</keyword>
<evidence type="ECO:0000313" key="11">
    <source>
        <dbReference type="RefSeq" id="XP_029308333.1"/>
    </source>
</evidence>
<protein>
    <recommendedName>
        <fullName evidence="1">B-cell receptor CD22</fullName>
    </recommendedName>
    <alternativeName>
        <fullName evidence="2">Sialic acid-binding Ig-like lectin 2</fullName>
    </alternativeName>
</protein>
<reference evidence="10 11" key="1">
    <citation type="submission" date="2025-04" db="UniProtKB">
        <authorList>
            <consortium name="RefSeq"/>
        </authorList>
    </citation>
    <scope>IDENTIFICATION</scope>
</reference>
<evidence type="ECO:0000256" key="3">
    <source>
        <dbReference type="ARBA" id="ARBA00045430"/>
    </source>
</evidence>
<evidence type="ECO:0000313" key="10">
    <source>
        <dbReference type="RefSeq" id="XP_029308332.1"/>
    </source>
</evidence>
<evidence type="ECO:0000256" key="4">
    <source>
        <dbReference type="ARBA" id="ARBA00046458"/>
    </source>
</evidence>
<comment type="function">
    <text evidence="3">Most highly expressed siglec (sialic acid-binding immunoglobulin-like lectin) on B-cells that plays a role in various aspects of B-cell biology including differentiation, antigen presentation, and trafficking to bone marrow. Binds to alpha 2,6-linked sialic acid residues of surface molecules such as CD22 itself, CD45 and IgM in a cis configuration. Can also bind to ligands on other cells as an adhesion molecule in a trans configuration. Acts as an inhibitory coreceptor on the surface of B-cells and inhibits B-cell receptor induced signaling, characterized by inhibition of the calcium mobilization and cellular activation. Mechanistically, the immunoreceptor tyrosine-based inhibitory motif domain is phosphorylated by the Src kinase LYN, which in turn leads to the recruitment of the protein tyrosine phosphatase 1/PTPN6, leading to the negative regulation of BCR signaling. If this negative signaling from is of sufficient strength, apoptosis of the B-cell can be induced.</text>
</comment>
<dbReference type="Proteomes" id="UP000504630">
    <property type="component" value="Chromosome 16"/>
</dbReference>
<keyword evidence="6" id="KW-0472">Membrane</keyword>
<dbReference type="GeneTree" id="ENSGT00940000165428"/>
<dbReference type="SMART" id="SM00408">
    <property type="entry name" value="IGc2"/>
    <property type="match status" value="5"/>
</dbReference>
<dbReference type="InterPro" id="IPR056386">
    <property type="entry name" value="Ig_CD22"/>
</dbReference>
<dbReference type="GeneID" id="115021800"/>
<feature type="domain" description="Ig-like" evidence="8">
    <location>
        <begin position="324"/>
        <end position="403"/>
    </location>
</feature>
<dbReference type="Gene3D" id="2.60.40.10">
    <property type="entry name" value="Immunoglobulins"/>
    <property type="match status" value="8"/>
</dbReference>
<proteinExistence type="predicted"/>
<dbReference type="Pfam" id="PF24518">
    <property type="entry name" value="Ig_CD22"/>
    <property type="match status" value="1"/>
</dbReference>
<name>A0A6J2RFY7_COTGO</name>
<dbReference type="InterPro" id="IPR036179">
    <property type="entry name" value="Ig-like_dom_sf"/>
</dbReference>
<dbReference type="Pfam" id="PF13927">
    <property type="entry name" value="Ig_3"/>
    <property type="match status" value="2"/>
</dbReference>
<feature type="region of interest" description="Disordered" evidence="5">
    <location>
        <begin position="884"/>
        <end position="979"/>
    </location>
</feature>
<dbReference type="RefSeq" id="XP_029308333.1">
    <property type="nucleotide sequence ID" value="XM_029452473.1"/>
</dbReference>
<dbReference type="PANTHER" id="PTHR46013:SF4">
    <property type="entry name" value="B-CELL RECEPTOR CD22-RELATED"/>
    <property type="match status" value="1"/>
</dbReference>
<evidence type="ECO:0000256" key="1">
    <source>
        <dbReference type="ARBA" id="ARBA00040106"/>
    </source>
</evidence>
<dbReference type="RefSeq" id="XP_029308332.1">
    <property type="nucleotide sequence ID" value="XM_029452472.1"/>
</dbReference>
<dbReference type="Pfam" id="PF13895">
    <property type="entry name" value="Ig_2"/>
    <property type="match status" value="3"/>
</dbReference>
<dbReference type="SUPFAM" id="SSF48726">
    <property type="entry name" value="Immunoglobulin"/>
    <property type="match status" value="8"/>
</dbReference>
<feature type="chain" id="PRO_5044642497" description="B-cell receptor CD22" evidence="7">
    <location>
        <begin position="22"/>
        <end position="1013"/>
    </location>
</feature>
<feature type="transmembrane region" description="Helical" evidence="6">
    <location>
        <begin position="789"/>
        <end position="807"/>
    </location>
</feature>
<feature type="domain" description="Ig-like" evidence="8">
    <location>
        <begin position="696"/>
        <end position="774"/>
    </location>
</feature>
<comment type="subunit">
    <text evidence="4">Predominantly monomer of isoform CD22-beta. Also found as heterodimer of isoform CD22-beta and a shorter isoform. Interacts with PTPN6/SHP-1, LYN, SYK, PIK3R1/PIK3R2 and PLCG1 upon phosphorylation. Interacts with GRB2, INPP5D and SHC1 upon phosphorylation. May form a complex with INPP5D/SHIP, GRB2 and SHC1.</text>
</comment>
<dbReference type="KEGG" id="cgob:115021800"/>
<feature type="compositionally biased region" description="Basic and acidic residues" evidence="5">
    <location>
        <begin position="919"/>
        <end position="935"/>
    </location>
</feature>
<dbReference type="CDD" id="cd00096">
    <property type="entry name" value="Ig"/>
    <property type="match status" value="2"/>
</dbReference>
<accession>A0A6J2RFY7</accession>
<dbReference type="OrthoDB" id="10039395at2759"/>
<sequence>MNFQIVVWLIFLAIIKDFSGAQRFTLGAGQLTAKEESCVKIKCTVDERVDVVGANWFWIKNALWNDTILTGTYIYSTDNAVYPVSPDLAGRVKYIGSPTSDWRIYSSTRQECSILICNLNKSDSGDYYFRYIGKKEKEKWITKSQRLTVTENPCPITFEKPPVVKESGWITLTCSTSSSCPSKPQIRGLTQRASTHQKSTTSSFSVSWQDDKKEFSCQTQYNKDHYLFRNISLTVEYAPKDTLAEISPKNIVEGNSVTLTCSAKGNPVPTFSWFKNDEAVEATQGVLNIVSIGESHNGDYCCKATNILETKTSNLVIINVTYLPEVEVTSLASEVKQGDKMSLTCKVTRSNPQPNICSWFKNGIAINHWTCLYVVERINPEYSGIYTCEATNSVGTGRSKSLQIKVKYGPRKANISIIKSDTKGDSLVVVGKTLVFQCTADANPAPTTYSWYRYKNNKPIDLSPWRFNRTNTNQLVLDRVQRADEACYICDAVNIINSGQASDPKCIQVLYAPVNPILTMTDEVIEGQLITIACTVESFPASKLTLTRRSTNQSSGWSFIPVNDGNTLRHTFNPTSSHTGFYTCSATNREGSTESKQKMLVVKYRPKHVTVEAEPDLEVNENKSLTLRCSAQSHPPVTSFTWMKMTDGKSGIIWTNQTIPLKSVGVFDSGLYRCSARNEIGIGDSPQAEVKVKYAPKQTNITTAAEQQRPDGKRSVTLSCSSHSYPPVTQYSWYKLNAEKGDVNVYGRQNYTVYSDQPGVYYCIAKNEINQRSSDRVHLFERGFTKTRIIILSLFTLLIIFLIVFVYRHKRKKSTQQGTTNTCFLGWWNGVRTRNLMNETSVAEASRSRDDLWPDQPLRLNAQRCQPVCPDSPAASNINSVYSTVNLPSGKQGPSAQKPIRQQGGHTEDDSLNYASLHFENKQKNKRAKAEEDVYSKVSKQTPPKKNEERLEDYENLGTARTAVRPKPSTYDTANSEDEYEINYSQVIFKAKRAGRDSSSSDEEETQYSHIKT</sequence>
<feature type="domain" description="Ig-like" evidence="8">
    <location>
        <begin position="239"/>
        <end position="313"/>
    </location>
</feature>
<keyword evidence="6" id="KW-0812">Transmembrane</keyword>
<evidence type="ECO:0000256" key="7">
    <source>
        <dbReference type="SAM" id="SignalP"/>
    </source>
</evidence>
<evidence type="ECO:0000259" key="8">
    <source>
        <dbReference type="PROSITE" id="PS50835"/>
    </source>
</evidence>
<dbReference type="SMART" id="SM00409">
    <property type="entry name" value="IG"/>
    <property type="match status" value="8"/>
</dbReference>
<dbReference type="PANTHER" id="PTHR46013">
    <property type="entry name" value="VASCULAR CELL ADHESION MOLECULE 1"/>
    <property type="match status" value="1"/>
</dbReference>
<feature type="signal peptide" evidence="7">
    <location>
        <begin position="1"/>
        <end position="21"/>
    </location>
</feature>
<evidence type="ECO:0000256" key="6">
    <source>
        <dbReference type="SAM" id="Phobius"/>
    </source>
</evidence>
<dbReference type="InterPro" id="IPR003598">
    <property type="entry name" value="Ig_sub2"/>
</dbReference>